<protein>
    <recommendedName>
        <fullName evidence="1">Glyoxalase/fosfomycin resistance/dioxygenase domain-containing protein</fullName>
    </recommendedName>
</protein>
<dbReference type="InterPro" id="IPR029068">
    <property type="entry name" value="Glyas_Bleomycin-R_OHBP_Dase"/>
</dbReference>
<proteinExistence type="predicted"/>
<dbReference type="OrthoDB" id="9812656at2"/>
<dbReference type="AlphaFoldDB" id="A0A1H4DUU0"/>
<evidence type="ECO:0000259" key="1">
    <source>
        <dbReference type="Pfam" id="PF00903"/>
    </source>
</evidence>
<keyword evidence="3" id="KW-1185">Reference proteome</keyword>
<dbReference type="Pfam" id="PF00903">
    <property type="entry name" value="Glyoxalase"/>
    <property type="match status" value="1"/>
</dbReference>
<name>A0A1H4DUU0_9GAMM</name>
<evidence type="ECO:0000313" key="3">
    <source>
        <dbReference type="Proteomes" id="UP000199397"/>
    </source>
</evidence>
<reference evidence="2 3" key="1">
    <citation type="submission" date="2016-10" db="EMBL/GenBank/DDBJ databases">
        <authorList>
            <person name="de Groot N.N."/>
        </authorList>
    </citation>
    <scope>NUCLEOTIDE SEQUENCE [LARGE SCALE GENOMIC DNA]</scope>
    <source>
        <strain evidence="2 3">DSM 21228</strain>
    </source>
</reference>
<dbReference type="InterPro" id="IPR004360">
    <property type="entry name" value="Glyas_Fos-R_dOase_dom"/>
</dbReference>
<dbReference type="RefSeq" id="WP_093068894.1">
    <property type="nucleotide sequence ID" value="NZ_FNQP01000013.1"/>
</dbReference>
<organism evidence="2 3">
    <name type="scientific">Thiothrix caldifontis</name>
    <dbReference type="NCBI Taxonomy" id="525918"/>
    <lineage>
        <taxon>Bacteria</taxon>
        <taxon>Pseudomonadati</taxon>
        <taxon>Pseudomonadota</taxon>
        <taxon>Gammaproteobacteria</taxon>
        <taxon>Thiotrichales</taxon>
        <taxon>Thiotrichaceae</taxon>
        <taxon>Thiothrix</taxon>
    </lineage>
</organism>
<dbReference type="SUPFAM" id="SSF54593">
    <property type="entry name" value="Glyoxalase/Bleomycin resistance protein/Dihydroxybiphenyl dioxygenase"/>
    <property type="match status" value="1"/>
</dbReference>
<dbReference type="Proteomes" id="UP000199397">
    <property type="component" value="Unassembled WGS sequence"/>
</dbReference>
<dbReference type="STRING" id="525918.SAMN05660964_02372"/>
<dbReference type="Gene3D" id="3.10.180.10">
    <property type="entry name" value="2,3-Dihydroxybiphenyl 1,2-Dioxygenase, domain 1"/>
    <property type="match status" value="1"/>
</dbReference>
<accession>A0A1H4DUU0</accession>
<feature type="domain" description="Glyoxalase/fosfomycin resistance/dioxygenase" evidence="1">
    <location>
        <begin position="3"/>
        <end position="63"/>
    </location>
</feature>
<dbReference type="EMBL" id="FNQP01000013">
    <property type="protein sequence ID" value="SEA76553.1"/>
    <property type="molecule type" value="Genomic_DNA"/>
</dbReference>
<sequence length="96" mass="10588">MTLDLLVLRCRDIEKTRAFYAQLGLIFEREQHGNSPVHYSAHIGSMLLELYPATGEPDNVRLGFVVSSTILAHFGVSHHGVIRDPDGRGVELSMAG</sequence>
<gene>
    <name evidence="2" type="ORF">SAMN05660964_02372</name>
</gene>
<evidence type="ECO:0000313" key="2">
    <source>
        <dbReference type="EMBL" id="SEA76553.1"/>
    </source>
</evidence>